<feature type="transmembrane region" description="Helical" evidence="1">
    <location>
        <begin position="154"/>
        <end position="176"/>
    </location>
</feature>
<proteinExistence type="predicted"/>
<evidence type="ECO:0000313" key="3">
    <source>
        <dbReference type="Proteomes" id="UP001642540"/>
    </source>
</evidence>
<keyword evidence="1" id="KW-1133">Transmembrane helix</keyword>
<dbReference type="Proteomes" id="UP001642540">
    <property type="component" value="Unassembled WGS sequence"/>
</dbReference>
<reference evidence="2 3" key="1">
    <citation type="submission" date="2024-08" db="EMBL/GenBank/DDBJ databases">
        <authorList>
            <person name="Cucini C."/>
            <person name="Frati F."/>
        </authorList>
    </citation>
    <scope>NUCLEOTIDE SEQUENCE [LARGE SCALE GENOMIC DNA]</scope>
</reference>
<dbReference type="EMBL" id="CAXLJM020000043">
    <property type="protein sequence ID" value="CAL8109961.1"/>
    <property type="molecule type" value="Genomic_DNA"/>
</dbReference>
<evidence type="ECO:0000313" key="2">
    <source>
        <dbReference type="EMBL" id="CAL8109961.1"/>
    </source>
</evidence>
<organism evidence="2 3">
    <name type="scientific">Orchesella dallaii</name>
    <dbReference type="NCBI Taxonomy" id="48710"/>
    <lineage>
        <taxon>Eukaryota</taxon>
        <taxon>Metazoa</taxon>
        <taxon>Ecdysozoa</taxon>
        <taxon>Arthropoda</taxon>
        <taxon>Hexapoda</taxon>
        <taxon>Collembola</taxon>
        <taxon>Entomobryomorpha</taxon>
        <taxon>Entomobryoidea</taxon>
        <taxon>Orchesellidae</taxon>
        <taxon>Orchesellinae</taxon>
        <taxon>Orchesella</taxon>
    </lineage>
</organism>
<keyword evidence="1" id="KW-0812">Transmembrane</keyword>
<keyword evidence="3" id="KW-1185">Reference proteome</keyword>
<evidence type="ECO:0000256" key="1">
    <source>
        <dbReference type="SAM" id="Phobius"/>
    </source>
</evidence>
<comment type="caution">
    <text evidence="2">The sequence shown here is derived from an EMBL/GenBank/DDBJ whole genome shotgun (WGS) entry which is preliminary data.</text>
</comment>
<sequence length="223" mass="24896">MMTPVSENSRKVARIVGWTHSVVYGAIVVSAAFGLVSMMWMGYEMQLYGFGGENLESLVVDSGINNHLHSPAKMDDEIKLRSDEIIIETILPRLWKIVTIAQFASFAFATHQSYGAYLLLQASRVNTKPSDALGNVNTNLKIQMVYMWVDVVQIIAYIWLLHGAIFNWSMLLFFFCRCASIRLVKRFRSELQAAAAPSNCKTSEKETMTEGKAAAAFAVSIPE</sequence>
<protein>
    <submittedName>
        <fullName evidence="2">Uncharacterized protein</fullName>
    </submittedName>
</protein>
<gene>
    <name evidence="2" type="ORF">ODALV1_LOCUS13850</name>
</gene>
<feature type="transmembrane region" description="Helical" evidence="1">
    <location>
        <begin position="21"/>
        <end position="43"/>
    </location>
</feature>
<name>A0ABP1QPS1_9HEXA</name>
<accession>A0ABP1QPS1</accession>
<keyword evidence="1" id="KW-0472">Membrane</keyword>